<gene>
    <name evidence="2" type="primary">LOC140035774</name>
</gene>
<keyword evidence="1" id="KW-1185">Reference proteome</keyword>
<dbReference type="Proteomes" id="UP001652660">
    <property type="component" value="Chromosome 2c"/>
</dbReference>
<evidence type="ECO:0000313" key="2">
    <source>
        <dbReference type="RefSeq" id="XP_071933247.1"/>
    </source>
</evidence>
<dbReference type="PANTHER" id="PTHR15140:SF37">
    <property type="entry name" value="UBIQUITIN-LIKE DOMAIN-CONTAINING PROTEIN"/>
    <property type="match status" value="1"/>
</dbReference>
<dbReference type="SUPFAM" id="SSF52047">
    <property type="entry name" value="RNI-like"/>
    <property type="match status" value="1"/>
</dbReference>
<proteinExistence type="predicted"/>
<evidence type="ECO:0000313" key="1">
    <source>
        <dbReference type="Proteomes" id="UP001652660"/>
    </source>
</evidence>
<dbReference type="InterPro" id="IPR032675">
    <property type="entry name" value="LRR_dom_sf"/>
</dbReference>
<protein>
    <submittedName>
        <fullName evidence="2">Late blight resistance protein homolog R1A-4</fullName>
    </submittedName>
</protein>
<organism evidence="1 2">
    <name type="scientific">Coffea arabica</name>
    <name type="common">Arabian coffee</name>
    <dbReference type="NCBI Taxonomy" id="13443"/>
    <lineage>
        <taxon>Eukaryota</taxon>
        <taxon>Viridiplantae</taxon>
        <taxon>Streptophyta</taxon>
        <taxon>Embryophyta</taxon>
        <taxon>Tracheophyta</taxon>
        <taxon>Spermatophyta</taxon>
        <taxon>Magnoliopsida</taxon>
        <taxon>eudicotyledons</taxon>
        <taxon>Gunneridae</taxon>
        <taxon>Pentapetalae</taxon>
        <taxon>asterids</taxon>
        <taxon>lamiids</taxon>
        <taxon>Gentianales</taxon>
        <taxon>Rubiaceae</taxon>
        <taxon>Ixoroideae</taxon>
        <taxon>Gardenieae complex</taxon>
        <taxon>Bertiereae - Coffeeae clade</taxon>
        <taxon>Coffeeae</taxon>
        <taxon>Coffea</taxon>
    </lineage>
</organism>
<dbReference type="Gene3D" id="3.80.10.10">
    <property type="entry name" value="Ribonuclease Inhibitor"/>
    <property type="match status" value="1"/>
</dbReference>
<dbReference type="RefSeq" id="XP_071933247.1">
    <property type="nucleotide sequence ID" value="XM_072077146.1"/>
</dbReference>
<accession>A0ABM4WN77</accession>
<reference evidence="2" key="1">
    <citation type="submission" date="2025-08" db="UniProtKB">
        <authorList>
            <consortium name="RefSeq"/>
        </authorList>
    </citation>
    <scope>IDENTIFICATION</scope>
    <source>
        <tissue evidence="2">Leaves</tissue>
    </source>
</reference>
<sequence>MDIRYKYTTKYSETPEQLSGELALGHLHLPWSKISAIEELPDLEVLTLLDGSFVGERWELTPGGFRELRCLSLENLDVVEWEDVTDGGDALPCLQKLRLIGVWELETVPSCLQRNAPLMEIEVMDCNYILNELVHEIGEEHKDWGNAGLKITID</sequence>
<dbReference type="PANTHER" id="PTHR15140">
    <property type="entry name" value="TUBULIN-SPECIFIC CHAPERONE E"/>
    <property type="match status" value="1"/>
</dbReference>
<dbReference type="GeneID" id="140035774"/>
<name>A0ABM4WN77_COFAR</name>